<dbReference type="EMBL" id="CAEZWE010000091">
    <property type="protein sequence ID" value="CAB4663922.1"/>
    <property type="molecule type" value="Genomic_DNA"/>
</dbReference>
<protein>
    <submittedName>
        <fullName evidence="1">Unannotated protein</fullName>
    </submittedName>
</protein>
<dbReference type="AlphaFoldDB" id="A0A6J6LQI4"/>
<proteinExistence type="predicted"/>
<organism evidence="1">
    <name type="scientific">freshwater metagenome</name>
    <dbReference type="NCBI Taxonomy" id="449393"/>
    <lineage>
        <taxon>unclassified sequences</taxon>
        <taxon>metagenomes</taxon>
        <taxon>ecological metagenomes</taxon>
    </lineage>
</organism>
<evidence type="ECO:0000313" key="1">
    <source>
        <dbReference type="EMBL" id="CAB4663922.1"/>
    </source>
</evidence>
<gene>
    <name evidence="1" type="ORF">UFOPK2169_01596</name>
</gene>
<reference evidence="1" key="1">
    <citation type="submission" date="2020-05" db="EMBL/GenBank/DDBJ databases">
        <authorList>
            <person name="Chiriac C."/>
            <person name="Salcher M."/>
            <person name="Ghai R."/>
            <person name="Kavagutti S V."/>
        </authorList>
    </citation>
    <scope>NUCLEOTIDE SEQUENCE</scope>
</reference>
<sequence>MPRVEASSAPDFSTELPACASGSGGFSNKPCWSANPGETDAGSALLNECSGSTTNFCYSIQVNGAPAPSELKATVSVGSYKTRDATNRDAGYEANIFLWHVPSGNTLNEESWGVGKRPTNQSGNAGKFDLSGVLTSSSQVTMTIKYKTAALPQYSVLVADQGEMNFALNGQDLTLTLTGKPVRVALESAPQTIDFDTEKNDNPLLPWSNRCGIPSMNFVVCNVETADAQPLLFTARSKTFVNSPASDVPAPIWVNTNATYFHFPSVVTEGQSKSIQIKTASPHFLPDGQTVNKGNAAAFIPNGVLAQWQIEKTDAALQSALTSSIVKDGTATNVAATFTITDLGVKVYFPEITYSAPIIKVGQAPKPAMVVKTLRKGKSKSLTSLIKLSGKGTAKWTTSGGCKIKSGNLIAPKKAATCRLTLSQAKYKKTPARRVTINVRVS</sequence>
<name>A0A6J6LQI4_9ZZZZ</name>
<accession>A0A6J6LQI4</accession>